<dbReference type="HOGENOM" id="CLU_063626_2_1_6"/>
<keyword evidence="6 7" id="KW-0472">Membrane</keyword>
<evidence type="ECO:0000256" key="6">
    <source>
        <dbReference type="ARBA" id="ARBA00023136"/>
    </source>
</evidence>
<keyword evidence="8" id="KW-0966">Cell projection</keyword>
<name>G9EQZ1_9GAMM</name>
<dbReference type="Pfam" id="PF01311">
    <property type="entry name" value="Bac_export_1"/>
    <property type="match status" value="1"/>
</dbReference>
<feature type="transmembrane region" description="Helical" evidence="7">
    <location>
        <begin position="172"/>
        <end position="197"/>
    </location>
</feature>
<dbReference type="EMBL" id="JH413832">
    <property type="protein sequence ID" value="EHL30362.1"/>
    <property type="molecule type" value="Genomic_DNA"/>
</dbReference>
<proteinExistence type="inferred from homology"/>
<dbReference type="RefSeq" id="WP_006871597.1">
    <property type="nucleotide sequence ID" value="NZ_JH413832.1"/>
</dbReference>
<organism evidence="8 9">
    <name type="scientific">Legionella drancourtii LLAP12</name>
    <dbReference type="NCBI Taxonomy" id="658187"/>
    <lineage>
        <taxon>Bacteria</taxon>
        <taxon>Pseudomonadati</taxon>
        <taxon>Pseudomonadota</taxon>
        <taxon>Gammaproteobacteria</taxon>
        <taxon>Legionellales</taxon>
        <taxon>Legionellaceae</taxon>
        <taxon>Legionella</taxon>
    </lineage>
</organism>
<keyword evidence="4 7" id="KW-0812">Transmembrane</keyword>
<dbReference type="PANTHER" id="PTHR30065">
    <property type="entry name" value="FLAGELLAR BIOSYNTHETIC PROTEIN FLIR"/>
    <property type="match status" value="1"/>
</dbReference>
<dbReference type="PRINTS" id="PR00953">
    <property type="entry name" value="TYPE3IMRPROT"/>
</dbReference>
<evidence type="ECO:0000256" key="2">
    <source>
        <dbReference type="ARBA" id="ARBA00009772"/>
    </source>
</evidence>
<keyword evidence="5 7" id="KW-1133">Transmembrane helix</keyword>
<dbReference type="PANTHER" id="PTHR30065:SF1">
    <property type="entry name" value="SURFACE PRESENTATION OF ANTIGENS PROTEIN SPAR"/>
    <property type="match status" value="1"/>
</dbReference>
<feature type="transmembrane region" description="Helical" evidence="7">
    <location>
        <begin position="7"/>
        <end position="29"/>
    </location>
</feature>
<dbReference type="STRING" id="658187.LDG_7695"/>
<evidence type="ECO:0000256" key="4">
    <source>
        <dbReference type="ARBA" id="ARBA00022692"/>
    </source>
</evidence>
<dbReference type="GO" id="GO:0005886">
    <property type="term" value="C:plasma membrane"/>
    <property type="evidence" value="ECO:0007669"/>
    <property type="project" value="UniProtKB-SubCell"/>
</dbReference>
<comment type="similarity">
    <text evidence="2">Belongs to the FliR/MopE/SpaR family.</text>
</comment>
<feature type="transmembrane region" description="Helical" evidence="7">
    <location>
        <begin position="118"/>
        <end position="134"/>
    </location>
</feature>
<dbReference type="InterPro" id="IPR002010">
    <property type="entry name" value="T3SS_IM_R"/>
</dbReference>
<evidence type="ECO:0000256" key="5">
    <source>
        <dbReference type="ARBA" id="ARBA00022989"/>
    </source>
</evidence>
<evidence type="ECO:0000313" key="8">
    <source>
        <dbReference type="EMBL" id="EHL30362.1"/>
    </source>
</evidence>
<gene>
    <name evidence="8" type="ORF">LDG_7695</name>
</gene>
<dbReference type="InParanoid" id="G9EQZ1"/>
<dbReference type="eggNOG" id="COG1684">
    <property type="taxonomic scope" value="Bacteria"/>
</dbReference>
<keyword evidence="3" id="KW-1003">Cell membrane</keyword>
<keyword evidence="8" id="KW-0969">Cilium</keyword>
<evidence type="ECO:0000256" key="1">
    <source>
        <dbReference type="ARBA" id="ARBA00004651"/>
    </source>
</evidence>
<evidence type="ECO:0000256" key="7">
    <source>
        <dbReference type="SAM" id="Phobius"/>
    </source>
</evidence>
<feature type="transmembrane region" description="Helical" evidence="7">
    <location>
        <begin position="209"/>
        <end position="229"/>
    </location>
</feature>
<accession>G9EQZ1</accession>
<keyword evidence="8" id="KW-0282">Flagellum</keyword>
<feature type="transmembrane region" description="Helical" evidence="7">
    <location>
        <begin position="35"/>
        <end position="53"/>
    </location>
</feature>
<sequence>MTISLPWLTSLFFITIRLGTVLLFTPIQAIRQLPIHARLILIFTLSMLLANYVPQKSELSNNAILFGGLAEFANGLILATSLYAAFAIFQIAGQLIDSETGYNATAVFNPSEHSQEPLTSHLLSMLAVLFFFSLDGHQWLFKGLAYSFIIIPPGTLSLFAGFTPVIKQFSFMFSMAFMIASPIIIALLALDLCGALITRNMPQVSTYFLTLPIKILFGLFLLFMMLNYINPLTTTVFSQCFHTWQEIMS</sequence>
<dbReference type="OrthoDB" id="7014237at2"/>
<dbReference type="AlphaFoldDB" id="G9EQZ1"/>
<feature type="transmembrane region" description="Helical" evidence="7">
    <location>
        <begin position="146"/>
        <end position="166"/>
    </location>
</feature>
<protein>
    <submittedName>
        <fullName evidence="8">Putative flagellar biosynthesis pathway, component FliR</fullName>
    </submittedName>
</protein>
<comment type="subcellular location">
    <subcellularLocation>
        <location evidence="1">Cell membrane</location>
        <topology evidence="1">Multi-pass membrane protein</topology>
    </subcellularLocation>
</comment>
<dbReference type="Proteomes" id="UP000002770">
    <property type="component" value="Unassembled WGS sequence"/>
</dbReference>
<keyword evidence="9" id="KW-1185">Reference proteome</keyword>
<dbReference type="GO" id="GO:0006605">
    <property type="term" value="P:protein targeting"/>
    <property type="evidence" value="ECO:0007669"/>
    <property type="project" value="InterPro"/>
</dbReference>
<feature type="transmembrane region" description="Helical" evidence="7">
    <location>
        <begin position="65"/>
        <end position="92"/>
    </location>
</feature>
<evidence type="ECO:0000313" key="9">
    <source>
        <dbReference type="Proteomes" id="UP000002770"/>
    </source>
</evidence>
<evidence type="ECO:0000256" key="3">
    <source>
        <dbReference type="ARBA" id="ARBA00022475"/>
    </source>
</evidence>
<reference evidence="8 9" key="1">
    <citation type="journal article" date="2011" name="BMC Genomics">
        <title>Insight into cross-talk between intra-amoebal pathogens.</title>
        <authorList>
            <person name="Gimenez G."/>
            <person name="Bertelli C."/>
            <person name="Moliner C."/>
            <person name="Robert C."/>
            <person name="Raoult D."/>
            <person name="Fournier P.E."/>
            <person name="Greub G."/>
        </authorList>
    </citation>
    <scope>NUCLEOTIDE SEQUENCE [LARGE SCALE GENOMIC DNA]</scope>
    <source>
        <strain evidence="8 9">LLAP12</strain>
    </source>
</reference>